<organism evidence="2 3">
    <name type="scientific">Stigmatella aurantiaca (strain DW4/3-1)</name>
    <dbReference type="NCBI Taxonomy" id="378806"/>
    <lineage>
        <taxon>Bacteria</taxon>
        <taxon>Pseudomonadati</taxon>
        <taxon>Myxococcota</taxon>
        <taxon>Myxococcia</taxon>
        <taxon>Myxococcales</taxon>
        <taxon>Cystobacterineae</taxon>
        <taxon>Archangiaceae</taxon>
        <taxon>Stigmatella</taxon>
    </lineage>
</organism>
<dbReference type="KEGG" id="sur:STAUR_5831"/>
<reference evidence="2 3" key="1">
    <citation type="journal article" date="2011" name="Mol. Biol. Evol.">
        <title>Comparative genomic analysis of fruiting body formation in Myxococcales.</title>
        <authorList>
            <person name="Huntley S."/>
            <person name="Hamann N."/>
            <person name="Wegener-Feldbrugge S."/>
            <person name="Treuner-Lange A."/>
            <person name="Kube M."/>
            <person name="Reinhardt R."/>
            <person name="Klages S."/>
            <person name="Muller R."/>
            <person name="Ronning C.M."/>
            <person name="Nierman W.C."/>
            <person name="Sogaard-Andersen L."/>
        </authorList>
    </citation>
    <scope>NUCLEOTIDE SEQUENCE [LARGE SCALE GENOMIC DNA]</scope>
    <source>
        <strain evidence="2 3">DW4/3-1</strain>
    </source>
</reference>
<dbReference type="AlphaFoldDB" id="E3FXH9"/>
<keyword evidence="3" id="KW-1185">Reference proteome</keyword>
<sequence length="393" mass="43664">MDLALRVHLGERHLLLDRGFADEVDLLQGRHRIHLAARIPVDPPHPRQRRGKPGIRAQRIAVVLHGARLVPLRLQRPRPHVERPRVAGAEAQHLLHQRLGFLVLPQQELRLGQHRQRLHAGGLRRDELGQDGVRLRGALQPVEDARAQQDDLGPHRVLFRERHEVLLRLRHEATVEEVAHAEHPRFHQPGVVRDEPVHQPGGQQLVPLEQEDLRLHHLGVRIVWTLLLNGLQRLEGRLQAPLAGLKPGQREQLGVRELLAVAQRHKGGDGLLDVASAPVELRHLLLNGGILPWGNRLGLLEGQNGRPLVPGDAVGLGQQQQRLHRLGAKVGRLAEGARGPLGLVGRQGGATVGELLLVALRPRVHGGHLRVLAGKREEQRQGGGQPKNSQTHR</sequence>
<accession>E3FXH9</accession>
<dbReference type="EMBL" id="CP002271">
    <property type="protein sequence ID" value="ADO73592.1"/>
    <property type="molecule type" value="Genomic_DNA"/>
</dbReference>
<evidence type="ECO:0000313" key="3">
    <source>
        <dbReference type="Proteomes" id="UP000001351"/>
    </source>
</evidence>
<feature type="region of interest" description="Disordered" evidence="1">
    <location>
        <begin position="371"/>
        <end position="393"/>
    </location>
</feature>
<name>E3FXH9_STIAD</name>
<dbReference type="Proteomes" id="UP000001351">
    <property type="component" value="Chromosome"/>
</dbReference>
<protein>
    <submittedName>
        <fullName evidence="2">Uncharacterized protein</fullName>
    </submittedName>
</protein>
<proteinExistence type="predicted"/>
<evidence type="ECO:0000256" key="1">
    <source>
        <dbReference type="SAM" id="MobiDB-lite"/>
    </source>
</evidence>
<dbReference type="HOGENOM" id="CLU_701904_0_0_7"/>
<evidence type="ECO:0000313" key="2">
    <source>
        <dbReference type="EMBL" id="ADO73592.1"/>
    </source>
</evidence>
<dbReference type="STRING" id="378806.STAUR_5831"/>
<gene>
    <name evidence="2" type="ordered locus">STAUR_5831</name>
</gene>